<dbReference type="EC" id="2.7.1.121" evidence="2"/>
<dbReference type="Pfam" id="PF02733">
    <property type="entry name" value="Dak1"/>
    <property type="match status" value="1"/>
</dbReference>
<evidence type="ECO:0000259" key="1">
    <source>
        <dbReference type="PROSITE" id="PS51481"/>
    </source>
</evidence>
<dbReference type="FunFam" id="3.40.50.10440:FF:000001">
    <property type="entry name" value="Dihydroxyacetone kinase, DhaK subunit"/>
    <property type="match status" value="1"/>
</dbReference>
<dbReference type="GO" id="GO:0004371">
    <property type="term" value="F:glycerone kinase activity"/>
    <property type="evidence" value="ECO:0007669"/>
    <property type="project" value="InterPro"/>
</dbReference>
<dbReference type="PANTHER" id="PTHR28629">
    <property type="entry name" value="TRIOKINASE/FMN CYCLASE"/>
    <property type="match status" value="1"/>
</dbReference>
<dbReference type="Gene3D" id="3.40.50.10440">
    <property type="entry name" value="Dihydroxyacetone kinase, domain 1"/>
    <property type="match status" value="1"/>
</dbReference>
<dbReference type="InterPro" id="IPR004006">
    <property type="entry name" value="DhaK_dom"/>
</dbReference>
<dbReference type="RefSeq" id="WP_195967492.1">
    <property type="nucleotide sequence ID" value="NZ_JADPDV010000084.1"/>
</dbReference>
<dbReference type="InterPro" id="IPR012736">
    <property type="entry name" value="DhaK_1"/>
</dbReference>
<dbReference type="EMBL" id="JARPWH010000028">
    <property type="protein sequence ID" value="MDT2402644.1"/>
    <property type="molecule type" value="Genomic_DNA"/>
</dbReference>
<dbReference type="Proteomes" id="UP001260773">
    <property type="component" value="Unassembled WGS sequence"/>
</dbReference>
<evidence type="ECO:0000313" key="2">
    <source>
        <dbReference type="EMBL" id="MDT2402644.1"/>
    </source>
</evidence>
<dbReference type="GO" id="GO:0019563">
    <property type="term" value="P:glycerol catabolic process"/>
    <property type="evidence" value="ECO:0007669"/>
    <property type="project" value="TreeGrafter"/>
</dbReference>
<reference evidence="2" key="1">
    <citation type="submission" date="2023-03" db="EMBL/GenBank/DDBJ databases">
        <authorList>
            <person name="Shen W."/>
            <person name="Cai J."/>
        </authorList>
    </citation>
    <scope>NUCLEOTIDE SEQUENCE</scope>
    <source>
        <strain evidence="2">P33-2</strain>
    </source>
</reference>
<accession>A0AAW8RRL3</accession>
<dbReference type="InterPro" id="IPR050861">
    <property type="entry name" value="Dihydroxyacetone_Kinase"/>
</dbReference>
<dbReference type="NCBIfam" id="TIGR02363">
    <property type="entry name" value="dhaK1"/>
    <property type="match status" value="1"/>
</dbReference>
<keyword evidence="2" id="KW-0418">Kinase</keyword>
<proteinExistence type="predicted"/>
<evidence type="ECO:0000313" key="3">
    <source>
        <dbReference type="Proteomes" id="UP001260773"/>
    </source>
</evidence>
<feature type="domain" description="DhaK" evidence="1">
    <location>
        <begin position="7"/>
        <end position="327"/>
    </location>
</feature>
<dbReference type="SUPFAM" id="SSF82549">
    <property type="entry name" value="DAK1/DegV-like"/>
    <property type="match status" value="1"/>
</dbReference>
<keyword evidence="2" id="KW-0808">Transferase</keyword>
<protein>
    <submittedName>
        <fullName evidence="2">Dihydroxyacetone kinase subunit DhaK</fullName>
        <ecNumber evidence="2">2.7.1.121</ecNumber>
    </submittedName>
</protein>
<sequence length="327" mass="35059">MKKIINAPQSIIEEMLSGIVKSYPSLVHRVDDSRVVAKNDAMKQVSLVSGGGSGHEPAHAGFVGNGMLSAAVLGDVFTSPTPDQIEIAINEANQGQGVLLIVKNYTGDILNFEMAKDLAEMNDIPIEMVVVDDDIAVEDSTYTAGKRGVAGTILVHKILGDAARNGATLIELKELGDRVVAATKTIGVALKAATVPEVGKPGFVLAEDEIEFGVGIHGEPGYRREKIRSSEDLAKEMVGKLITAYDQKPKEIGVLVNGMGGTPLMEQFIFINDVLTLLGQENIHVSFHKVGNYMTSIDMQGLSLTFIDLAYANWQKALKAKVATISW</sequence>
<dbReference type="PROSITE" id="PS51481">
    <property type="entry name" value="DHAK"/>
    <property type="match status" value="1"/>
</dbReference>
<dbReference type="GO" id="GO:0005829">
    <property type="term" value="C:cytosol"/>
    <property type="evidence" value="ECO:0007669"/>
    <property type="project" value="TreeGrafter"/>
</dbReference>
<dbReference type="Gene3D" id="3.30.1180.20">
    <property type="entry name" value="Dihydroxyacetone kinase, domain 2"/>
    <property type="match status" value="1"/>
</dbReference>
<dbReference type="AlphaFoldDB" id="A0AAW8RRL3"/>
<gene>
    <name evidence="2" type="primary">dhaK</name>
    <name evidence="2" type="ORF">P7D43_09690</name>
</gene>
<comment type="caution">
    <text evidence="2">The sequence shown here is derived from an EMBL/GenBank/DDBJ whole genome shotgun (WGS) entry which is preliminary data.</text>
</comment>
<dbReference type="GO" id="GO:0047324">
    <property type="term" value="F:phosphoenolpyruvate-glycerone phosphotransferase activity"/>
    <property type="evidence" value="ECO:0007669"/>
    <property type="project" value="UniProtKB-EC"/>
</dbReference>
<organism evidence="2 3">
    <name type="scientific">Enterococcus avium</name>
    <name type="common">Streptococcus avium</name>
    <dbReference type="NCBI Taxonomy" id="33945"/>
    <lineage>
        <taxon>Bacteria</taxon>
        <taxon>Bacillati</taxon>
        <taxon>Bacillota</taxon>
        <taxon>Bacilli</taxon>
        <taxon>Lactobacillales</taxon>
        <taxon>Enterococcaceae</taxon>
        <taxon>Enterococcus</taxon>
    </lineage>
</organism>
<name>A0AAW8RRL3_ENTAV</name>
<dbReference type="PANTHER" id="PTHR28629:SF4">
    <property type="entry name" value="TRIOKINASE_FMN CYCLASE"/>
    <property type="match status" value="1"/>
</dbReference>